<dbReference type="InterPro" id="IPR011629">
    <property type="entry name" value="CobW-like_C"/>
</dbReference>
<feature type="domain" description="CobW C-terminal" evidence="8">
    <location>
        <begin position="261"/>
        <end position="355"/>
    </location>
</feature>
<name>A0A249MY30_SPHXE</name>
<comment type="catalytic activity">
    <reaction evidence="6">
        <text>GTP + H2O = GDP + phosphate + H(+)</text>
        <dbReference type="Rhea" id="RHEA:19669"/>
        <dbReference type="ChEBI" id="CHEBI:15377"/>
        <dbReference type="ChEBI" id="CHEBI:15378"/>
        <dbReference type="ChEBI" id="CHEBI:37565"/>
        <dbReference type="ChEBI" id="CHEBI:43474"/>
        <dbReference type="ChEBI" id="CHEBI:58189"/>
    </reaction>
    <physiologicalReaction direction="left-to-right" evidence="6">
        <dbReference type="Rhea" id="RHEA:19670"/>
    </physiologicalReaction>
</comment>
<keyword evidence="3" id="KW-0143">Chaperone</keyword>
<dbReference type="CDD" id="cd03112">
    <property type="entry name" value="CobW-like"/>
    <property type="match status" value="1"/>
</dbReference>
<dbReference type="InterPro" id="IPR003495">
    <property type="entry name" value="CobW/HypB/UreG_nucleotide-bd"/>
</dbReference>
<dbReference type="Gene3D" id="3.30.1220.10">
    <property type="entry name" value="CobW-like, C-terminal domain"/>
    <property type="match status" value="1"/>
</dbReference>
<evidence type="ECO:0000259" key="8">
    <source>
        <dbReference type="SMART" id="SM00833"/>
    </source>
</evidence>
<dbReference type="GO" id="GO:0000166">
    <property type="term" value="F:nucleotide binding"/>
    <property type="evidence" value="ECO:0007669"/>
    <property type="project" value="UniProtKB-KW"/>
</dbReference>
<evidence type="ECO:0000313" key="9">
    <source>
        <dbReference type="EMBL" id="ASY46172.1"/>
    </source>
</evidence>
<evidence type="ECO:0000313" key="10">
    <source>
        <dbReference type="Proteomes" id="UP000217141"/>
    </source>
</evidence>
<dbReference type="KEGG" id="shyd:CJD35_16950"/>
<proteinExistence type="inferred from homology"/>
<dbReference type="SUPFAM" id="SSF52540">
    <property type="entry name" value="P-loop containing nucleoside triphosphate hydrolases"/>
    <property type="match status" value="1"/>
</dbReference>
<comment type="similarity">
    <text evidence="4">Belongs to the SIMIBI class G3E GTPase family. ZNG1 subfamily.</text>
</comment>
<dbReference type="Proteomes" id="UP000217141">
    <property type="component" value="Chromosome II"/>
</dbReference>
<evidence type="ECO:0000256" key="3">
    <source>
        <dbReference type="ARBA" id="ARBA00023186"/>
    </source>
</evidence>
<feature type="region of interest" description="Disordered" evidence="7">
    <location>
        <begin position="234"/>
        <end position="254"/>
    </location>
</feature>
<dbReference type="EMBL" id="CP022746">
    <property type="protein sequence ID" value="ASY46172.1"/>
    <property type="molecule type" value="Genomic_DNA"/>
</dbReference>
<reference evidence="9 10" key="1">
    <citation type="submission" date="2017-08" db="EMBL/GenBank/DDBJ databases">
        <title>Whole Genome Sequence of Sphingobium hydrophobicum C1: Insights into Adaption to the Electronic-waste Contaminated Sediment.</title>
        <authorList>
            <person name="Song D."/>
            <person name="Chen X."/>
            <person name="Xu M."/>
        </authorList>
    </citation>
    <scope>NUCLEOTIDE SEQUENCE [LARGE SCALE GENOMIC DNA]</scope>
    <source>
        <strain evidence="9 10">C1</strain>
    </source>
</reference>
<keyword evidence="1" id="KW-0547">Nucleotide-binding</keyword>
<dbReference type="SMART" id="SM00833">
    <property type="entry name" value="CobW_C"/>
    <property type="match status" value="1"/>
</dbReference>
<dbReference type="AlphaFoldDB" id="A0A249MY30"/>
<dbReference type="SUPFAM" id="SSF90002">
    <property type="entry name" value="Hypothetical protein YjiA, C-terminal domain"/>
    <property type="match status" value="1"/>
</dbReference>
<dbReference type="GO" id="GO:0016787">
    <property type="term" value="F:hydrolase activity"/>
    <property type="evidence" value="ECO:0007669"/>
    <property type="project" value="UniProtKB-KW"/>
</dbReference>
<evidence type="ECO:0000256" key="7">
    <source>
        <dbReference type="SAM" id="MobiDB-lite"/>
    </source>
</evidence>
<dbReference type="InterPro" id="IPR051316">
    <property type="entry name" value="Zinc-reg_GTPase_activator"/>
</dbReference>
<keyword evidence="2" id="KW-0378">Hydrolase</keyword>
<dbReference type="InterPro" id="IPR036627">
    <property type="entry name" value="CobW-likC_sf"/>
</dbReference>
<dbReference type="InterPro" id="IPR027417">
    <property type="entry name" value="P-loop_NTPase"/>
</dbReference>
<evidence type="ECO:0000256" key="4">
    <source>
        <dbReference type="ARBA" id="ARBA00034320"/>
    </source>
</evidence>
<organism evidence="9 10">
    <name type="scientific">Sphingobium xenophagum</name>
    <dbReference type="NCBI Taxonomy" id="121428"/>
    <lineage>
        <taxon>Bacteria</taxon>
        <taxon>Pseudomonadati</taxon>
        <taxon>Pseudomonadota</taxon>
        <taxon>Alphaproteobacteria</taxon>
        <taxon>Sphingomonadales</taxon>
        <taxon>Sphingomonadaceae</taxon>
        <taxon>Sphingobium</taxon>
    </lineage>
</organism>
<dbReference type="PANTHER" id="PTHR13748:SF62">
    <property type="entry name" value="COBW DOMAIN-CONTAINING PROTEIN"/>
    <property type="match status" value="1"/>
</dbReference>
<dbReference type="Pfam" id="PF07683">
    <property type="entry name" value="CobW_C"/>
    <property type="match status" value="1"/>
</dbReference>
<dbReference type="Gene3D" id="3.40.50.300">
    <property type="entry name" value="P-loop containing nucleotide triphosphate hydrolases"/>
    <property type="match status" value="1"/>
</dbReference>
<protein>
    <submittedName>
        <fullName evidence="9">GTP-binding protein</fullName>
    </submittedName>
</protein>
<gene>
    <name evidence="9" type="ORF">CJD35_16950</name>
</gene>
<evidence type="ECO:0000256" key="5">
    <source>
        <dbReference type="ARBA" id="ARBA00045658"/>
    </source>
</evidence>
<evidence type="ECO:0000256" key="1">
    <source>
        <dbReference type="ARBA" id="ARBA00022741"/>
    </source>
</evidence>
<evidence type="ECO:0000256" key="6">
    <source>
        <dbReference type="ARBA" id="ARBA00049117"/>
    </source>
</evidence>
<feature type="compositionally biased region" description="Basic and acidic residues" evidence="7">
    <location>
        <begin position="235"/>
        <end position="246"/>
    </location>
</feature>
<dbReference type="Pfam" id="PF02492">
    <property type="entry name" value="cobW"/>
    <property type="match status" value="1"/>
</dbReference>
<sequence length="385" mass="42637">MSALFAGPQSLIPVSVLTGFLGSGKTTLLNHLVNAPEMSRALVVINEFGAVSLDHDLITRSSDDLVVEMMGGCLCCTIRGDLLRTLRDAPWRFARDGTCWFDRVVIETTGLADPAPILHTLMTDSDLATLYRLDGVIATVDAAAGMATLDAQEEAVKQAAMADRILLTKVDLASGEERAAIERRVRALNPAAPIIPVSNGQADPASLFDAGLYDPATKTNDVQRWLRAEAYAGSDHGHDHEHDHDHHDHHHHDLNRHDDHIHATCLTFDEPLDAEGFERWLDILTMFKGPDILRIKGIVNLIGEPKPVVIHGVQHIFHPPVLLDDWPSDDRRTRLVFITRDVSAEELRGTLMLLTNHIRRYELSGYVEDLLNDRTPSLIPEKMAS</sequence>
<dbReference type="PANTHER" id="PTHR13748">
    <property type="entry name" value="COBW-RELATED"/>
    <property type="match status" value="1"/>
</dbReference>
<evidence type="ECO:0000256" key="2">
    <source>
        <dbReference type="ARBA" id="ARBA00022801"/>
    </source>
</evidence>
<dbReference type="RefSeq" id="WP_095687279.1">
    <property type="nucleotide sequence ID" value="NZ_CP022746.1"/>
</dbReference>
<comment type="function">
    <text evidence="5">Zinc chaperone that directly transfers zinc cofactor to target proteins, thereby activating them. Zinc is transferred from the CXCC motif in the GTPase domain to the zinc binding site in target proteins in a process requiring GTP hydrolysis.</text>
</comment>
<dbReference type="GO" id="GO:0005737">
    <property type="term" value="C:cytoplasm"/>
    <property type="evidence" value="ECO:0007669"/>
    <property type="project" value="TreeGrafter"/>
</dbReference>
<accession>A0A249MY30</accession>